<dbReference type="Proteomes" id="UP001501237">
    <property type="component" value="Unassembled WGS sequence"/>
</dbReference>
<reference evidence="2" key="1">
    <citation type="journal article" date="2019" name="Int. J. Syst. Evol. Microbiol.">
        <title>The Global Catalogue of Microorganisms (GCM) 10K type strain sequencing project: providing services to taxonomists for standard genome sequencing and annotation.</title>
        <authorList>
            <consortium name="The Broad Institute Genomics Platform"/>
            <consortium name="The Broad Institute Genome Sequencing Center for Infectious Disease"/>
            <person name="Wu L."/>
            <person name="Ma J."/>
        </authorList>
    </citation>
    <scope>NUCLEOTIDE SEQUENCE [LARGE SCALE GENOMIC DNA]</scope>
    <source>
        <strain evidence="2">JCM 9377</strain>
    </source>
</reference>
<proteinExistence type="predicted"/>
<organism evidence="1 2">
    <name type="scientific">Actinocorallia longicatena</name>
    <dbReference type="NCBI Taxonomy" id="111803"/>
    <lineage>
        <taxon>Bacteria</taxon>
        <taxon>Bacillati</taxon>
        <taxon>Actinomycetota</taxon>
        <taxon>Actinomycetes</taxon>
        <taxon>Streptosporangiales</taxon>
        <taxon>Thermomonosporaceae</taxon>
        <taxon>Actinocorallia</taxon>
    </lineage>
</organism>
<protein>
    <submittedName>
        <fullName evidence="1">Uncharacterized protein</fullName>
    </submittedName>
</protein>
<accession>A0ABP6QPB0</accession>
<dbReference type="RefSeq" id="WP_344840290.1">
    <property type="nucleotide sequence ID" value="NZ_BAAAUV010000065.1"/>
</dbReference>
<evidence type="ECO:0000313" key="1">
    <source>
        <dbReference type="EMBL" id="GAA3243993.1"/>
    </source>
</evidence>
<name>A0ABP6QPB0_9ACTN</name>
<comment type="caution">
    <text evidence="1">The sequence shown here is derived from an EMBL/GenBank/DDBJ whole genome shotgun (WGS) entry which is preliminary data.</text>
</comment>
<evidence type="ECO:0000313" key="2">
    <source>
        <dbReference type="Proteomes" id="UP001501237"/>
    </source>
</evidence>
<gene>
    <name evidence="1" type="ORF">GCM10010468_82110</name>
</gene>
<keyword evidence="2" id="KW-1185">Reference proteome</keyword>
<dbReference type="EMBL" id="BAAAUV010000065">
    <property type="protein sequence ID" value="GAA3243993.1"/>
    <property type="molecule type" value="Genomic_DNA"/>
</dbReference>
<sequence>MKPHAWADRHPAANNADAVIMQPCEWHPVGGTTHLLTRLNRSDTSPAPALKDLAEITEMRLDWVRERFADPRYANEVASIKDAEDVLATLLATTTTQHVLHADLQAKNVLTGPDH</sequence>